<protein>
    <submittedName>
        <fullName evidence="2">Uncharacterized protein</fullName>
    </submittedName>
</protein>
<keyword evidence="3" id="KW-1185">Reference proteome</keyword>
<organism evidence="2 3">
    <name type="scientific">Myodes glareolus</name>
    <name type="common">Bank vole</name>
    <name type="synonym">Clethrionomys glareolus</name>
    <dbReference type="NCBI Taxonomy" id="447135"/>
    <lineage>
        <taxon>Eukaryota</taxon>
        <taxon>Metazoa</taxon>
        <taxon>Chordata</taxon>
        <taxon>Craniata</taxon>
        <taxon>Vertebrata</taxon>
        <taxon>Euteleostomi</taxon>
        <taxon>Mammalia</taxon>
        <taxon>Eutheria</taxon>
        <taxon>Euarchontoglires</taxon>
        <taxon>Glires</taxon>
        <taxon>Rodentia</taxon>
        <taxon>Myomorpha</taxon>
        <taxon>Muroidea</taxon>
        <taxon>Cricetidae</taxon>
        <taxon>Arvicolinae</taxon>
        <taxon>Myodes</taxon>
    </lineage>
</organism>
<evidence type="ECO:0000313" key="3">
    <source>
        <dbReference type="Proteomes" id="UP001488838"/>
    </source>
</evidence>
<feature type="non-terminal residue" evidence="2">
    <location>
        <position position="146"/>
    </location>
</feature>
<comment type="caution">
    <text evidence="2">The sequence shown here is derived from an EMBL/GenBank/DDBJ whole genome shotgun (WGS) entry which is preliminary data.</text>
</comment>
<evidence type="ECO:0000313" key="2">
    <source>
        <dbReference type="EMBL" id="KAK7799192.1"/>
    </source>
</evidence>
<dbReference type="EMBL" id="JBBHLL010000633">
    <property type="protein sequence ID" value="KAK7799192.1"/>
    <property type="molecule type" value="Genomic_DNA"/>
</dbReference>
<evidence type="ECO:0000256" key="1">
    <source>
        <dbReference type="SAM" id="MobiDB-lite"/>
    </source>
</evidence>
<feature type="non-terminal residue" evidence="2">
    <location>
        <position position="1"/>
    </location>
</feature>
<name>A0AAW0H9J7_MYOGA</name>
<proteinExistence type="predicted"/>
<feature type="region of interest" description="Disordered" evidence="1">
    <location>
        <begin position="1"/>
        <end position="40"/>
    </location>
</feature>
<dbReference type="AlphaFoldDB" id="A0AAW0H9J7"/>
<dbReference type="Proteomes" id="UP001488838">
    <property type="component" value="Unassembled WGS sequence"/>
</dbReference>
<gene>
    <name evidence="2" type="ORF">U0070_014092</name>
</gene>
<feature type="region of interest" description="Disordered" evidence="1">
    <location>
        <begin position="53"/>
        <end position="116"/>
    </location>
</feature>
<accession>A0AAW0H9J7</accession>
<sequence length="146" mass="15919">EKVSSPGAAGWVGVARSSGNRPKAPPLPASRPTARPPGERRLFFQKLRGLESTMEEKRRKYSISSENSDTTDSKALPPKALEGQPIRNTGIPKDLVTSPCPYQRASPSPLGTLPSRSRDIHISIKMFQTAQQYQVGLAPAERKEAL</sequence>
<reference evidence="2 3" key="1">
    <citation type="journal article" date="2023" name="bioRxiv">
        <title>Conserved and derived expression patterns and positive selection on dental genes reveal complex evolutionary context of ever-growing rodent molars.</title>
        <authorList>
            <person name="Calamari Z.T."/>
            <person name="Song A."/>
            <person name="Cohen E."/>
            <person name="Akter M."/>
            <person name="Roy R.D."/>
            <person name="Hallikas O."/>
            <person name="Christensen M.M."/>
            <person name="Li P."/>
            <person name="Marangoni P."/>
            <person name="Jernvall J."/>
            <person name="Klein O.D."/>
        </authorList>
    </citation>
    <scope>NUCLEOTIDE SEQUENCE [LARGE SCALE GENOMIC DNA]</scope>
    <source>
        <strain evidence="2">V071</strain>
    </source>
</reference>